<evidence type="ECO:0000313" key="11">
    <source>
        <dbReference type="Proteomes" id="UP000199391"/>
    </source>
</evidence>
<dbReference type="RefSeq" id="WP_093561010.1">
    <property type="nucleotide sequence ID" value="NZ_FPBO01000055.1"/>
</dbReference>
<proteinExistence type="inferred from homology"/>
<keyword evidence="11" id="KW-1185">Reference proteome</keyword>
<keyword evidence="3 7" id="KW-0732">Signal</keyword>
<dbReference type="GO" id="GO:0042597">
    <property type="term" value="C:periplasmic space"/>
    <property type="evidence" value="ECO:0007669"/>
    <property type="project" value="UniProtKB-SubCell"/>
</dbReference>
<dbReference type="EMBL" id="FPBO01000055">
    <property type="protein sequence ID" value="SFV16741.1"/>
    <property type="molecule type" value="Genomic_DNA"/>
</dbReference>
<evidence type="ECO:0000313" key="10">
    <source>
        <dbReference type="EMBL" id="SFV16741.1"/>
    </source>
</evidence>
<evidence type="ECO:0000256" key="3">
    <source>
        <dbReference type="ARBA" id="ARBA00022729"/>
    </source>
</evidence>
<evidence type="ECO:0000256" key="4">
    <source>
        <dbReference type="ARBA" id="ARBA00022764"/>
    </source>
</evidence>
<dbReference type="AlphaFoldDB" id="A0A1I7M452"/>
<dbReference type="CDD" id="cd03020">
    <property type="entry name" value="DsbA_DsbC_DsbG"/>
    <property type="match status" value="1"/>
</dbReference>
<gene>
    <name evidence="10" type="ORF">SAMN05216552_105510</name>
</gene>
<dbReference type="OrthoDB" id="12976at2"/>
<dbReference type="InterPro" id="IPR012336">
    <property type="entry name" value="Thioredoxin-like_fold"/>
</dbReference>
<dbReference type="InterPro" id="IPR009094">
    <property type="entry name" value="DiS-bond_isomerase_DsbC/G_N_sf"/>
</dbReference>
<sequence length="271" mass="29273">MRPAISLVPLLLAMALRPAVAGRAEEHLLSQLRKAHPATRFDRVVATPAAGLYEVWMGENVAYISRGNVRYLVFGHLFDAHRMRDLTAGRRAQQPANGRIQSPEASERVAAAALSAAPSSDAIVLVRGSGERKLLVFTDPACPYCRQLDTQLRALRDVTVLHYLLPYQGRALPEAIWCAADRDAAYARAMAEGGMPETTKQPCAAPLERNLALAARLGVRATPTLIFSDGRRVAGLPSNDDLETGLARAVAAQGKADGLARSGEYETTHEK</sequence>
<evidence type="ECO:0000256" key="1">
    <source>
        <dbReference type="ARBA" id="ARBA00004418"/>
    </source>
</evidence>
<dbReference type="InterPro" id="IPR036249">
    <property type="entry name" value="Thioredoxin-like_sf"/>
</dbReference>
<dbReference type="SUPFAM" id="SSF54423">
    <property type="entry name" value="DsbC/DsbG N-terminal domain-like"/>
    <property type="match status" value="1"/>
</dbReference>
<feature type="signal peptide" evidence="7">
    <location>
        <begin position="1"/>
        <end position="21"/>
    </location>
</feature>
<comment type="similarity">
    <text evidence="2 7">Belongs to the thioredoxin family. DsbC subfamily.</text>
</comment>
<dbReference type="Pfam" id="PF13098">
    <property type="entry name" value="Thioredoxin_2"/>
    <property type="match status" value="1"/>
</dbReference>
<comment type="function">
    <text evidence="7">Required for disulfide bond formation in some periplasmic proteins. Acts by transferring its disulfide bond to other proteins and is reduced in the process.</text>
</comment>
<dbReference type="STRING" id="1035707.SAMN05216552_105510"/>
<feature type="domain" description="Disulphide bond isomerase DsbC/G N-terminal" evidence="8">
    <location>
        <begin position="24"/>
        <end position="88"/>
    </location>
</feature>
<comment type="subcellular location">
    <subcellularLocation>
        <location evidence="1 7">Periplasm</location>
    </subcellularLocation>
</comment>
<dbReference type="PANTHER" id="PTHR35272">
    <property type="entry name" value="THIOL:DISULFIDE INTERCHANGE PROTEIN DSBC-RELATED"/>
    <property type="match status" value="1"/>
</dbReference>
<accession>A0A1I7M452</accession>
<dbReference type="PANTHER" id="PTHR35272:SF3">
    <property type="entry name" value="THIOL:DISULFIDE INTERCHANGE PROTEIN DSBC"/>
    <property type="match status" value="1"/>
</dbReference>
<dbReference type="InterPro" id="IPR018950">
    <property type="entry name" value="DiS-bond_isomerase_DsbC/G_N"/>
</dbReference>
<reference evidence="11" key="1">
    <citation type="submission" date="2016-10" db="EMBL/GenBank/DDBJ databases">
        <authorList>
            <person name="Varghese N."/>
            <person name="Submissions S."/>
        </authorList>
    </citation>
    <scope>NUCLEOTIDE SEQUENCE [LARGE SCALE GENOMIC DNA]</scope>
    <source>
        <strain evidence="11">CGMCC 1.11014</strain>
    </source>
</reference>
<feature type="chain" id="PRO_5011328698" description="Thiol:disulfide interchange protein" evidence="7">
    <location>
        <begin position="22"/>
        <end position="271"/>
    </location>
</feature>
<evidence type="ECO:0000259" key="9">
    <source>
        <dbReference type="Pfam" id="PF13098"/>
    </source>
</evidence>
<dbReference type="Proteomes" id="UP000199391">
    <property type="component" value="Unassembled WGS sequence"/>
</dbReference>
<name>A0A1I7M452_9BURK</name>
<protein>
    <recommendedName>
        <fullName evidence="7">Thiol:disulfide interchange protein</fullName>
    </recommendedName>
</protein>
<keyword evidence="5" id="KW-1015">Disulfide bond</keyword>
<dbReference type="InterPro" id="IPR033954">
    <property type="entry name" value="DiS-bond_Isoase_DsbC/G"/>
</dbReference>
<keyword evidence="4 7" id="KW-0574">Periplasm</keyword>
<dbReference type="Pfam" id="PF10411">
    <property type="entry name" value="DsbC_N"/>
    <property type="match status" value="1"/>
</dbReference>
<evidence type="ECO:0000256" key="7">
    <source>
        <dbReference type="RuleBase" id="RU364038"/>
    </source>
</evidence>
<dbReference type="Gene3D" id="3.40.30.10">
    <property type="entry name" value="Glutaredoxin"/>
    <property type="match status" value="1"/>
</dbReference>
<evidence type="ECO:0000256" key="2">
    <source>
        <dbReference type="ARBA" id="ARBA00009813"/>
    </source>
</evidence>
<evidence type="ECO:0000259" key="8">
    <source>
        <dbReference type="Pfam" id="PF10411"/>
    </source>
</evidence>
<evidence type="ECO:0000256" key="6">
    <source>
        <dbReference type="ARBA" id="ARBA00023284"/>
    </source>
</evidence>
<feature type="domain" description="Thioredoxin-like fold" evidence="9">
    <location>
        <begin position="127"/>
        <end position="242"/>
    </location>
</feature>
<keyword evidence="6 7" id="KW-0676">Redox-active center</keyword>
<organism evidence="10 11">
    <name type="scientific">Pseudoduganella namucuonensis</name>
    <dbReference type="NCBI Taxonomy" id="1035707"/>
    <lineage>
        <taxon>Bacteria</taxon>
        <taxon>Pseudomonadati</taxon>
        <taxon>Pseudomonadota</taxon>
        <taxon>Betaproteobacteria</taxon>
        <taxon>Burkholderiales</taxon>
        <taxon>Oxalobacteraceae</taxon>
        <taxon>Telluria group</taxon>
        <taxon>Pseudoduganella</taxon>
    </lineage>
</organism>
<dbReference type="Gene3D" id="3.10.450.70">
    <property type="entry name" value="Disulphide bond isomerase, DsbC/G, N-terminal"/>
    <property type="match status" value="1"/>
</dbReference>
<dbReference type="SUPFAM" id="SSF52833">
    <property type="entry name" value="Thioredoxin-like"/>
    <property type="match status" value="1"/>
</dbReference>
<evidence type="ECO:0000256" key="5">
    <source>
        <dbReference type="ARBA" id="ARBA00023157"/>
    </source>
</evidence>
<dbReference type="InterPro" id="IPR051470">
    <property type="entry name" value="Thiol:disulfide_interchange"/>
</dbReference>